<dbReference type="GO" id="GO:0003677">
    <property type="term" value="F:DNA binding"/>
    <property type="evidence" value="ECO:0007669"/>
    <property type="project" value="InterPro"/>
</dbReference>
<dbReference type="Gene3D" id="4.10.240.10">
    <property type="entry name" value="Zn(2)-C6 fungal-type DNA-binding domain"/>
    <property type="match status" value="1"/>
</dbReference>
<gene>
    <name evidence="7" type="ORF">VM1G_05965</name>
</gene>
<dbReference type="PROSITE" id="PS00463">
    <property type="entry name" value="ZN2_CY6_FUNGAL_1"/>
    <property type="match status" value="1"/>
</dbReference>
<dbReference type="SMR" id="A0A194W2I5"/>
<dbReference type="GO" id="GO:0006351">
    <property type="term" value="P:DNA-templated transcription"/>
    <property type="evidence" value="ECO:0007669"/>
    <property type="project" value="InterPro"/>
</dbReference>
<dbReference type="EMBL" id="CM003103">
    <property type="protein sequence ID" value="KUI70674.1"/>
    <property type="molecule type" value="Genomic_DNA"/>
</dbReference>
<dbReference type="SMART" id="SM00906">
    <property type="entry name" value="Fungal_trans"/>
    <property type="match status" value="1"/>
</dbReference>
<dbReference type="PANTHER" id="PTHR47338">
    <property type="entry name" value="ZN(II)2CYS6 TRANSCRIPTION FACTOR (EUROFUNG)-RELATED"/>
    <property type="match status" value="1"/>
</dbReference>
<dbReference type="AlphaFoldDB" id="A0A194W2I5"/>
<sequence length="693" mass="75179">MALSLLPRGQESSMPDVSVSRATQACTKCKKQKRKCDKILPACSRCVSLQRTCDYSEATGTSTPPTAEAFAILQMKLAEIEAKMEAASAAISYTPQAGADGTPGSSTFVGGTESSPEDVAMGNSNSKGDMWTDSHAEKPVVRNRFPPVFFLDSDVYKGAGVRIPKANIDIPMSLTAAEPVKADSVPMEIYELNAVYLWLLDLDGLLNYLTLTVTLYRFRRPCTNKSQDVLEILASTNVIEDAASTYFETIHRWFPFISRKRMNLGLSLHAGGPDLALLFLTMKLITTPPSPDMAPSSATDSHLYTTSKRFLALLESAGTVSILYLQAMILITLYEFGHGIYPAAWMSSGSAVRYASMLGLPSYQEACLVLGQCTTWTEAEERKRVWWATHILDRAISLGTRKPFAGGPDTPPDTEFLPVSDRAWDEGDVTGSLQRAVGTAVDERLGFGPFARLAQASVLITRAMAHCKRATTRYVRSRSQKADGKNGVEDEKPFDIKEATDMMVEVKGLCAAITDDLDGAGGMGSDAYFALAPSRCLVWSTSVLVLDLYACPEHMRPGAGTSADETRTEEELAMQVEAISGLIVASEKVRVFAGELLTLASAASPGTGGRGVDGAGEGMGKFSPLCFDSLYSALATFHWQWQESGQPEMKQGMDEMKAALVRIAPRWRLAGEYLEVDRHHDVASMMSTGPNET</sequence>
<dbReference type="PANTHER" id="PTHR47338:SF20">
    <property type="entry name" value="ZN(II)2CYS6 TRANSCRIPTION FACTOR (EUROFUNG)"/>
    <property type="match status" value="1"/>
</dbReference>
<name>A0A194W2I5_CYTMA</name>
<feature type="domain" description="Zn(2)-C6 fungal-type" evidence="6">
    <location>
        <begin position="25"/>
        <end position="55"/>
    </location>
</feature>
<keyword evidence="2" id="KW-0479">Metal-binding</keyword>
<evidence type="ECO:0000256" key="5">
    <source>
        <dbReference type="ARBA" id="ARBA00023242"/>
    </source>
</evidence>
<dbReference type="InterPro" id="IPR050815">
    <property type="entry name" value="TF_fung"/>
</dbReference>
<evidence type="ECO:0000256" key="3">
    <source>
        <dbReference type="ARBA" id="ARBA00023015"/>
    </source>
</evidence>
<dbReference type="OrthoDB" id="3862662at2759"/>
<dbReference type="GO" id="GO:0005634">
    <property type="term" value="C:nucleus"/>
    <property type="evidence" value="ECO:0007669"/>
    <property type="project" value="UniProtKB-SubCell"/>
</dbReference>
<dbReference type="SMART" id="SM00066">
    <property type="entry name" value="GAL4"/>
    <property type="match status" value="1"/>
</dbReference>
<dbReference type="GO" id="GO:0000981">
    <property type="term" value="F:DNA-binding transcription factor activity, RNA polymerase II-specific"/>
    <property type="evidence" value="ECO:0007669"/>
    <property type="project" value="InterPro"/>
</dbReference>
<accession>A0A194W2I5</accession>
<dbReference type="Proteomes" id="UP000078559">
    <property type="component" value="Chromosome 6"/>
</dbReference>
<evidence type="ECO:0000256" key="2">
    <source>
        <dbReference type="ARBA" id="ARBA00022723"/>
    </source>
</evidence>
<reference evidence="7" key="1">
    <citation type="submission" date="2014-12" db="EMBL/GenBank/DDBJ databases">
        <title>Genome Sequence of Valsa Canker Pathogens Uncovers a Specific Adaption of Colonization on Woody Bark.</title>
        <authorList>
            <person name="Yin Z."/>
            <person name="Liu H."/>
            <person name="Gao X."/>
            <person name="Li Z."/>
            <person name="Song N."/>
            <person name="Ke X."/>
            <person name="Dai Q."/>
            <person name="Wu Y."/>
            <person name="Sun Y."/>
            <person name="Xu J.-R."/>
            <person name="Kang Z.K."/>
            <person name="Wang L."/>
            <person name="Huang L."/>
        </authorList>
    </citation>
    <scope>NUCLEOTIDE SEQUENCE [LARGE SCALE GENOMIC DNA]</scope>
    <source>
        <strain evidence="7">03-8</strain>
    </source>
</reference>
<protein>
    <submittedName>
        <fullName evidence="7">TY1 enhancer activator</fullName>
    </submittedName>
</protein>
<dbReference type="SUPFAM" id="SSF57701">
    <property type="entry name" value="Zn2/Cys6 DNA-binding domain"/>
    <property type="match status" value="1"/>
</dbReference>
<dbReference type="CDD" id="cd12148">
    <property type="entry name" value="fungal_TF_MHR"/>
    <property type="match status" value="1"/>
</dbReference>
<keyword evidence="3" id="KW-0805">Transcription regulation</keyword>
<organism evidence="7 8">
    <name type="scientific">Cytospora mali</name>
    <name type="common">Apple Valsa canker fungus</name>
    <name type="synonym">Valsa mali</name>
    <dbReference type="NCBI Taxonomy" id="578113"/>
    <lineage>
        <taxon>Eukaryota</taxon>
        <taxon>Fungi</taxon>
        <taxon>Dikarya</taxon>
        <taxon>Ascomycota</taxon>
        <taxon>Pezizomycotina</taxon>
        <taxon>Sordariomycetes</taxon>
        <taxon>Sordariomycetidae</taxon>
        <taxon>Diaporthales</taxon>
        <taxon>Cytosporaceae</taxon>
        <taxon>Cytospora</taxon>
    </lineage>
</organism>
<keyword evidence="5" id="KW-0539">Nucleus</keyword>
<comment type="subcellular location">
    <subcellularLocation>
        <location evidence="1">Nucleus</location>
    </subcellularLocation>
</comment>
<keyword evidence="4" id="KW-0804">Transcription</keyword>
<evidence type="ECO:0000256" key="4">
    <source>
        <dbReference type="ARBA" id="ARBA00023163"/>
    </source>
</evidence>
<keyword evidence="8" id="KW-1185">Reference proteome</keyword>
<evidence type="ECO:0000313" key="8">
    <source>
        <dbReference type="Proteomes" id="UP000078559"/>
    </source>
</evidence>
<proteinExistence type="predicted"/>
<evidence type="ECO:0000256" key="1">
    <source>
        <dbReference type="ARBA" id="ARBA00004123"/>
    </source>
</evidence>
<dbReference type="InterPro" id="IPR007219">
    <property type="entry name" value="XnlR_reg_dom"/>
</dbReference>
<dbReference type="GO" id="GO:0008270">
    <property type="term" value="F:zinc ion binding"/>
    <property type="evidence" value="ECO:0007669"/>
    <property type="project" value="InterPro"/>
</dbReference>
<dbReference type="InterPro" id="IPR036864">
    <property type="entry name" value="Zn2-C6_fun-type_DNA-bd_sf"/>
</dbReference>
<dbReference type="CDD" id="cd00067">
    <property type="entry name" value="GAL4"/>
    <property type="match status" value="1"/>
</dbReference>
<dbReference type="Pfam" id="PF04082">
    <property type="entry name" value="Fungal_trans"/>
    <property type="match status" value="1"/>
</dbReference>
<evidence type="ECO:0000313" key="7">
    <source>
        <dbReference type="EMBL" id="KUI70674.1"/>
    </source>
</evidence>
<dbReference type="Pfam" id="PF00172">
    <property type="entry name" value="Zn_clus"/>
    <property type="match status" value="1"/>
</dbReference>
<evidence type="ECO:0000259" key="6">
    <source>
        <dbReference type="PROSITE" id="PS50048"/>
    </source>
</evidence>
<dbReference type="PROSITE" id="PS50048">
    <property type="entry name" value="ZN2_CY6_FUNGAL_2"/>
    <property type="match status" value="1"/>
</dbReference>
<dbReference type="InterPro" id="IPR001138">
    <property type="entry name" value="Zn2Cys6_DnaBD"/>
</dbReference>